<dbReference type="AlphaFoldDB" id="D6A2P1"/>
<dbReference type="Proteomes" id="UP000003824">
    <property type="component" value="Unassembled WGS sequence"/>
</dbReference>
<feature type="region of interest" description="Disordered" evidence="1">
    <location>
        <begin position="27"/>
        <end position="80"/>
    </location>
</feature>
<feature type="compositionally biased region" description="Basic and acidic residues" evidence="1">
    <location>
        <begin position="30"/>
        <end position="39"/>
    </location>
</feature>
<feature type="compositionally biased region" description="Basic residues" evidence="1">
    <location>
        <begin position="50"/>
        <end position="62"/>
    </location>
</feature>
<protein>
    <submittedName>
        <fullName evidence="2">Predicted protein</fullName>
    </submittedName>
</protein>
<organism evidence="2 3">
    <name type="scientific">Streptomyces viridosporus (strain ATCC 14672 / DSM 40746 / JCM 4963 / KCTC 9882 / NRRL B-12104 / FH 1290)</name>
    <name type="common">Streptomyces ghanaensis</name>
    <dbReference type="NCBI Taxonomy" id="566461"/>
    <lineage>
        <taxon>Bacteria</taxon>
        <taxon>Bacillati</taxon>
        <taxon>Actinomycetota</taxon>
        <taxon>Actinomycetes</taxon>
        <taxon>Kitasatosporales</taxon>
        <taxon>Streptomycetaceae</taxon>
        <taxon>Streptomyces</taxon>
    </lineage>
</organism>
<evidence type="ECO:0000313" key="3">
    <source>
        <dbReference type="Proteomes" id="UP000003824"/>
    </source>
</evidence>
<evidence type="ECO:0000256" key="1">
    <source>
        <dbReference type="SAM" id="MobiDB-lite"/>
    </source>
</evidence>
<name>D6A2P1_STRV1</name>
<dbReference type="EMBL" id="DS999641">
    <property type="protein sequence ID" value="EFE71479.2"/>
    <property type="molecule type" value="Genomic_DNA"/>
</dbReference>
<gene>
    <name evidence="2" type="ORF">SSFG_06717</name>
</gene>
<accession>D6A2P1</accession>
<evidence type="ECO:0000313" key="2">
    <source>
        <dbReference type="EMBL" id="EFE71479.2"/>
    </source>
</evidence>
<proteinExistence type="predicted"/>
<reference evidence="3" key="1">
    <citation type="submission" date="2008-12" db="EMBL/GenBank/DDBJ databases">
        <title>Annotation of Streptomyces ghanaensis ATCC 14672.</title>
        <authorList>
            <consortium name="The Broad Institute Genome Sequencing Platform"/>
            <consortium name="Broad Institute Microbial Sequencing Center"/>
            <person name="Fischbach M."/>
            <person name="Ward D."/>
            <person name="Young S."/>
            <person name="Kodira C.D."/>
            <person name="Zeng Q."/>
            <person name="Koehrsen M."/>
            <person name="Godfrey P."/>
            <person name="Alvarado L."/>
            <person name="Berlin A.M."/>
            <person name="Borenstein D."/>
            <person name="Chen Z."/>
            <person name="Engels R."/>
            <person name="Freedman E."/>
            <person name="Gellesch M."/>
            <person name="Goldberg J."/>
            <person name="Griggs A."/>
            <person name="Gujja S."/>
            <person name="Heiman D.I."/>
            <person name="Hepburn T.A."/>
            <person name="Howarth C."/>
            <person name="Jen D."/>
            <person name="Larson L."/>
            <person name="Lewis B."/>
            <person name="Mehta T."/>
            <person name="Park D."/>
            <person name="Pearson M."/>
            <person name="Roberts A."/>
            <person name="Saif S."/>
            <person name="Shea T.D."/>
            <person name="Shenoy N."/>
            <person name="Sisk P."/>
            <person name="Stolte C."/>
            <person name="Sykes S.N."/>
            <person name="Walk T."/>
            <person name="White J."/>
            <person name="Yandava C."/>
            <person name="Straight P."/>
            <person name="Clardy J."/>
            <person name="Hung D."/>
            <person name="Kolter R."/>
            <person name="Mekalanos J."/>
            <person name="Walker S."/>
            <person name="Walsh C.T."/>
            <person name="Wieland B.L.C."/>
            <person name="Ilzarbe M."/>
            <person name="Galagan J."/>
            <person name="Nusbaum C."/>
            <person name="Birren B."/>
        </authorList>
    </citation>
    <scope>NUCLEOTIDE SEQUENCE [LARGE SCALE GENOMIC DNA]</scope>
    <source>
        <strain evidence="3">ATCC 14672 / DSM 40746 / JCM 4963 / KCTC 9882 / NRRL B-12104 / FH 1290</strain>
    </source>
</reference>
<sequence length="80" mass="8134">MSRRFDGATATDSGRCSADRLVARGAELSEAARRHEALKEVPAAPGGPAHPRRGGSGRRSRRAAGGVQAPAAGSTVGEPE</sequence>